<feature type="transmembrane region" description="Helical" evidence="1">
    <location>
        <begin position="294"/>
        <end position="316"/>
    </location>
</feature>
<dbReference type="PANTHER" id="PTHR36840:SF1">
    <property type="entry name" value="BLL5714 PROTEIN"/>
    <property type="match status" value="1"/>
</dbReference>
<dbReference type="RefSeq" id="WP_386708883.1">
    <property type="nucleotide sequence ID" value="NZ_JBHXIJ010000017.1"/>
</dbReference>
<evidence type="ECO:0000313" key="2">
    <source>
        <dbReference type="EMBL" id="MFD5098256.1"/>
    </source>
</evidence>
<comment type="caution">
    <text evidence="2">The sequence shown here is derived from an EMBL/GenBank/DDBJ whole genome shotgun (WGS) entry which is preliminary data.</text>
</comment>
<keyword evidence="3" id="KW-1185">Reference proteome</keyword>
<sequence length="372" mass="39400">MSEHEAEPGRVSTLELFFDLVFVFTVSQLTTVLVEDPHVGGVVHAALLFGLIWWMFNGYVWLTNELPPTTDPRRVLLFVAMAGFLTMALAVPVAFNEGDGAKVFAAGYMLVTAVHAGLFSRTSSMEASRAIARLAPFNLVGAAFVLLGAFTHGRTQSALWLAALVIEAAAPRLGGRLAGFTIRPAHFVERHGLIIIIALGESLIAIALGAAGLPINASLIAVSVVTLGVAACLWWVYFRVDIERAEQALFQECATQRAVVALNAYNYAHIPLLLGVVTFAAGVKKAAAHPLDHATTAGALYVAAGIALYLCGHAVFRRTLHLGGPWLRLATSAAVLATVPIGVYGAALAQLAVVLLLLCLCATLDLRATRAM</sequence>
<evidence type="ECO:0000313" key="3">
    <source>
        <dbReference type="Proteomes" id="UP001598448"/>
    </source>
</evidence>
<keyword evidence="1" id="KW-1133">Transmembrane helix</keyword>
<feature type="transmembrane region" description="Helical" evidence="1">
    <location>
        <begin position="193"/>
        <end position="213"/>
    </location>
</feature>
<feature type="transmembrane region" description="Helical" evidence="1">
    <location>
        <begin position="42"/>
        <end position="63"/>
    </location>
</feature>
<feature type="transmembrane region" description="Helical" evidence="1">
    <location>
        <begin position="259"/>
        <end position="282"/>
    </location>
</feature>
<feature type="transmembrane region" description="Helical" evidence="1">
    <location>
        <begin position="347"/>
        <end position="366"/>
    </location>
</feature>
<keyword evidence="1" id="KW-0472">Membrane</keyword>
<feature type="transmembrane region" description="Helical" evidence="1">
    <location>
        <begin position="219"/>
        <end position="238"/>
    </location>
</feature>
<evidence type="ECO:0000256" key="1">
    <source>
        <dbReference type="SAM" id="Phobius"/>
    </source>
</evidence>
<gene>
    <name evidence="2" type="ORF">ACFWJN_04625</name>
</gene>
<feature type="transmembrane region" description="Helical" evidence="1">
    <location>
        <begin position="131"/>
        <end position="151"/>
    </location>
</feature>
<dbReference type="EMBL" id="JBHXIJ010000017">
    <property type="protein sequence ID" value="MFD5098256.1"/>
    <property type="molecule type" value="Genomic_DNA"/>
</dbReference>
<keyword evidence="1" id="KW-0812">Transmembrane</keyword>
<proteinExistence type="predicted"/>
<reference evidence="2 3" key="1">
    <citation type="submission" date="2024-09" db="EMBL/GenBank/DDBJ databases">
        <title>The Natural Products Discovery Center: Release of the First 8490 Sequenced Strains for Exploring Actinobacteria Biosynthetic Diversity.</title>
        <authorList>
            <person name="Kalkreuter E."/>
            <person name="Kautsar S.A."/>
            <person name="Yang D."/>
            <person name="Bader C.D."/>
            <person name="Teijaro C.N."/>
            <person name="Fluegel L."/>
            <person name="Davis C.M."/>
            <person name="Simpson J.R."/>
            <person name="Lauterbach L."/>
            <person name="Steele A.D."/>
            <person name="Gui C."/>
            <person name="Meng S."/>
            <person name="Li G."/>
            <person name="Viehrig K."/>
            <person name="Ye F."/>
            <person name="Su P."/>
            <person name="Kiefer A.F."/>
            <person name="Nichols A."/>
            <person name="Cepeda A.J."/>
            <person name="Yan W."/>
            <person name="Fan B."/>
            <person name="Jiang Y."/>
            <person name="Adhikari A."/>
            <person name="Zheng C.-J."/>
            <person name="Schuster L."/>
            <person name="Cowan T.M."/>
            <person name="Smanski M.J."/>
            <person name="Chevrette M.G."/>
            <person name="De Carvalho L.P.S."/>
            <person name="Shen B."/>
        </authorList>
    </citation>
    <scope>NUCLEOTIDE SEQUENCE [LARGE SCALE GENOMIC DNA]</scope>
    <source>
        <strain evidence="2 3">NPDC058348</strain>
    </source>
</reference>
<accession>A0ABW6FF21</accession>
<feature type="transmembrane region" description="Helical" evidence="1">
    <location>
        <begin position="101"/>
        <end position="119"/>
    </location>
</feature>
<dbReference type="Pfam" id="PF06772">
    <property type="entry name" value="LtrA"/>
    <property type="match status" value="1"/>
</dbReference>
<dbReference type="Proteomes" id="UP001598448">
    <property type="component" value="Unassembled WGS sequence"/>
</dbReference>
<feature type="transmembrane region" description="Helical" evidence="1">
    <location>
        <begin position="75"/>
        <end position="95"/>
    </location>
</feature>
<feature type="transmembrane region" description="Helical" evidence="1">
    <location>
        <begin position="157"/>
        <end position="173"/>
    </location>
</feature>
<organism evidence="2 3">
    <name type="scientific">Streptomyces albidochromogenes</name>
    <dbReference type="NCBI Taxonomy" id="329524"/>
    <lineage>
        <taxon>Bacteria</taxon>
        <taxon>Bacillati</taxon>
        <taxon>Actinomycetota</taxon>
        <taxon>Actinomycetes</taxon>
        <taxon>Kitasatosporales</taxon>
        <taxon>Streptomycetaceae</taxon>
        <taxon>Streptomyces</taxon>
    </lineage>
</organism>
<protein>
    <submittedName>
        <fullName evidence="2">Low temperature requirement protein A</fullName>
    </submittedName>
</protein>
<dbReference type="InterPro" id="IPR010640">
    <property type="entry name" value="Low_temperature_requirement_A"/>
</dbReference>
<feature type="transmembrane region" description="Helical" evidence="1">
    <location>
        <begin position="12"/>
        <end position="30"/>
    </location>
</feature>
<name>A0ABW6FF21_9ACTN</name>
<dbReference type="PANTHER" id="PTHR36840">
    <property type="entry name" value="BLL5714 PROTEIN"/>
    <property type="match status" value="1"/>
</dbReference>